<dbReference type="OMA" id="SIQLYFF"/>
<reference evidence="4 5" key="1">
    <citation type="journal article" date="2014" name="Nat. Commun.">
        <title>Klebsormidium flaccidum genome reveals primary factors for plant terrestrial adaptation.</title>
        <authorList>
            <person name="Hori K."/>
            <person name="Maruyama F."/>
            <person name="Fujisawa T."/>
            <person name="Togashi T."/>
            <person name="Yamamoto N."/>
            <person name="Seo M."/>
            <person name="Sato S."/>
            <person name="Yamada T."/>
            <person name="Mori H."/>
            <person name="Tajima N."/>
            <person name="Moriyama T."/>
            <person name="Ikeuchi M."/>
            <person name="Watanabe M."/>
            <person name="Wada H."/>
            <person name="Kobayashi K."/>
            <person name="Saito M."/>
            <person name="Masuda T."/>
            <person name="Sasaki-Sekimoto Y."/>
            <person name="Mashiguchi K."/>
            <person name="Awai K."/>
            <person name="Shimojima M."/>
            <person name="Masuda S."/>
            <person name="Iwai M."/>
            <person name="Nobusawa T."/>
            <person name="Narise T."/>
            <person name="Kondo S."/>
            <person name="Saito H."/>
            <person name="Sato R."/>
            <person name="Murakawa M."/>
            <person name="Ihara Y."/>
            <person name="Oshima-Yamada Y."/>
            <person name="Ohtaka K."/>
            <person name="Satoh M."/>
            <person name="Sonobe K."/>
            <person name="Ishii M."/>
            <person name="Ohtani R."/>
            <person name="Kanamori-Sato M."/>
            <person name="Honoki R."/>
            <person name="Miyazaki D."/>
            <person name="Mochizuki H."/>
            <person name="Umetsu J."/>
            <person name="Higashi K."/>
            <person name="Shibata D."/>
            <person name="Kamiya Y."/>
            <person name="Sato N."/>
            <person name="Nakamura Y."/>
            <person name="Tabata S."/>
            <person name="Ida S."/>
            <person name="Kurokawa K."/>
            <person name="Ohta H."/>
        </authorList>
    </citation>
    <scope>NUCLEOTIDE SEQUENCE [LARGE SCALE GENOMIC DNA]</scope>
    <source>
        <strain evidence="4 5">NIES-2285</strain>
    </source>
</reference>
<dbReference type="PANTHER" id="PTHR48081">
    <property type="entry name" value="AB HYDROLASE SUPERFAMILY PROTEIN C4A8.06C"/>
    <property type="match status" value="1"/>
</dbReference>
<keyword evidence="5" id="KW-1185">Reference proteome</keyword>
<dbReference type="EMBL" id="DF237137">
    <property type="protein sequence ID" value="GAQ84410.1"/>
    <property type="molecule type" value="Genomic_DNA"/>
</dbReference>
<dbReference type="InterPro" id="IPR013094">
    <property type="entry name" value="AB_hydrolase_3"/>
</dbReference>
<evidence type="ECO:0000256" key="1">
    <source>
        <dbReference type="ARBA" id="ARBA00022801"/>
    </source>
</evidence>
<evidence type="ECO:0000313" key="5">
    <source>
        <dbReference type="Proteomes" id="UP000054558"/>
    </source>
</evidence>
<keyword evidence="1" id="KW-0378">Hydrolase</keyword>
<proteinExistence type="predicted"/>
<evidence type="ECO:0000256" key="2">
    <source>
        <dbReference type="SAM" id="SignalP"/>
    </source>
</evidence>
<accession>A0A1Y1I0E5</accession>
<dbReference type="PANTHER" id="PTHR48081:SF8">
    <property type="entry name" value="ALPHA_BETA HYDROLASE FOLD-3 DOMAIN-CONTAINING PROTEIN-RELATED"/>
    <property type="match status" value="1"/>
</dbReference>
<gene>
    <name evidence="4" type="ORF">KFL_001880040</name>
</gene>
<evidence type="ECO:0000259" key="3">
    <source>
        <dbReference type="Pfam" id="PF07859"/>
    </source>
</evidence>
<organism evidence="4 5">
    <name type="scientific">Klebsormidium nitens</name>
    <name type="common">Green alga</name>
    <name type="synonym">Ulothrix nitens</name>
    <dbReference type="NCBI Taxonomy" id="105231"/>
    <lineage>
        <taxon>Eukaryota</taxon>
        <taxon>Viridiplantae</taxon>
        <taxon>Streptophyta</taxon>
        <taxon>Klebsormidiophyceae</taxon>
        <taxon>Klebsormidiales</taxon>
        <taxon>Klebsormidiaceae</taxon>
        <taxon>Klebsormidium</taxon>
    </lineage>
</organism>
<dbReference type="SUPFAM" id="SSF53474">
    <property type="entry name" value="alpha/beta-Hydrolases"/>
    <property type="match status" value="1"/>
</dbReference>
<dbReference type="Proteomes" id="UP000054558">
    <property type="component" value="Unassembled WGS sequence"/>
</dbReference>
<evidence type="ECO:0000313" key="4">
    <source>
        <dbReference type="EMBL" id="GAQ84410.1"/>
    </source>
</evidence>
<name>A0A1Y1I0E5_KLENI</name>
<sequence>MQQMLPMQAVFSSLLSLFLRFTTPQPSLVTTFHVPRRLRCCLYYPPSYTTTSKRPYPVYINLHGGGFDAGTPESDGEFCAFLAERADCIVCSPEYRLAPEYPYPAALQDCLAALDWVEQTLQPPRIALEGFSVGGTFALSVAQLQTSKLSSVVAVFPSPMDLSENSVHDFTNKDPMKRNMYHEAYLLSTSRDSLTDPLLSPAYAVRSELPPSVLFIAARFDPNIQDLLKFMEKMKAEKGFIGKVYEDVFHGWVNVPDSLGFFLGAERKEKKWDAFRLIAQEIKKGFYV</sequence>
<dbReference type="Gene3D" id="3.40.50.1820">
    <property type="entry name" value="alpha/beta hydrolase"/>
    <property type="match status" value="1"/>
</dbReference>
<dbReference type="AlphaFoldDB" id="A0A1Y1I0E5"/>
<dbReference type="InterPro" id="IPR029058">
    <property type="entry name" value="AB_hydrolase_fold"/>
</dbReference>
<dbReference type="OrthoDB" id="408631at2759"/>
<dbReference type="Pfam" id="PF07859">
    <property type="entry name" value="Abhydrolase_3"/>
    <property type="match status" value="1"/>
</dbReference>
<dbReference type="STRING" id="105231.A0A1Y1I0E5"/>
<feature type="chain" id="PRO_5012237248" description="Alpha/beta hydrolase fold-3 domain-containing protein" evidence="2">
    <location>
        <begin position="25"/>
        <end position="288"/>
    </location>
</feature>
<keyword evidence="2" id="KW-0732">Signal</keyword>
<dbReference type="GO" id="GO:0016787">
    <property type="term" value="F:hydrolase activity"/>
    <property type="evidence" value="ECO:0007669"/>
    <property type="project" value="UniProtKB-KW"/>
</dbReference>
<feature type="domain" description="Alpha/beta hydrolase fold-3" evidence="3">
    <location>
        <begin position="60"/>
        <end position="253"/>
    </location>
</feature>
<feature type="signal peptide" evidence="2">
    <location>
        <begin position="1"/>
        <end position="24"/>
    </location>
</feature>
<protein>
    <recommendedName>
        <fullName evidence="3">Alpha/beta hydrolase fold-3 domain-containing protein</fullName>
    </recommendedName>
</protein>
<dbReference type="InterPro" id="IPR050300">
    <property type="entry name" value="GDXG_lipolytic_enzyme"/>
</dbReference>